<accession>A0E710</accession>
<evidence type="ECO:0000313" key="2">
    <source>
        <dbReference type="Proteomes" id="UP000000600"/>
    </source>
</evidence>
<evidence type="ECO:0000313" key="1">
    <source>
        <dbReference type="EMBL" id="CAK91077.1"/>
    </source>
</evidence>
<name>A0E710_PARTE</name>
<proteinExistence type="predicted"/>
<dbReference type="AlphaFoldDB" id="A0E710"/>
<dbReference type="GeneID" id="76803723"/>
<protein>
    <submittedName>
        <fullName evidence="1">Uncharacterized protein</fullName>
    </submittedName>
</protein>
<dbReference type="InParanoid" id="A0E710"/>
<keyword evidence="2" id="KW-1185">Reference proteome</keyword>
<dbReference type="HOGENOM" id="CLU_3261675_0_0_1"/>
<sequence>MNLASVVNDKVYLPLKCQSVGVFENPVIFNLVLDEFYHLDLK</sequence>
<organism evidence="1 2">
    <name type="scientific">Paramecium tetraurelia</name>
    <dbReference type="NCBI Taxonomy" id="5888"/>
    <lineage>
        <taxon>Eukaryota</taxon>
        <taxon>Sar</taxon>
        <taxon>Alveolata</taxon>
        <taxon>Ciliophora</taxon>
        <taxon>Intramacronucleata</taxon>
        <taxon>Oligohymenophorea</taxon>
        <taxon>Peniculida</taxon>
        <taxon>Parameciidae</taxon>
        <taxon>Paramecium</taxon>
    </lineage>
</organism>
<dbReference type="EMBL" id="CT868661">
    <property type="protein sequence ID" value="CAK91077.1"/>
    <property type="molecule type" value="Genomic_DNA"/>
</dbReference>
<dbReference type="RefSeq" id="XP_052287163.1">
    <property type="nucleotide sequence ID" value="XM_052431187.1"/>
</dbReference>
<gene>
    <name evidence="1" type="ORF">GSPATT00023805001</name>
</gene>
<reference evidence="1 2" key="1">
    <citation type="journal article" date="2006" name="Nature">
        <title>Global trends of whole-genome duplications revealed by the ciliate Paramecium tetraurelia.</title>
        <authorList>
            <consortium name="Genoscope"/>
            <person name="Aury J.-M."/>
            <person name="Jaillon O."/>
            <person name="Duret L."/>
            <person name="Noel B."/>
            <person name="Jubin C."/>
            <person name="Porcel B.M."/>
            <person name="Segurens B."/>
            <person name="Daubin V."/>
            <person name="Anthouard V."/>
            <person name="Aiach N."/>
            <person name="Arnaiz O."/>
            <person name="Billaut A."/>
            <person name="Beisson J."/>
            <person name="Blanc I."/>
            <person name="Bouhouche K."/>
            <person name="Camara F."/>
            <person name="Duharcourt S."/>
            <person name="Guigo R."/>
            <person name="Gogendeau D."/>
            <person name="Katinka M."/>
            <person name="Keller A.-M."/>
            <person name="Kissmehl R."/>
            <person name="Klotz C."/>
            <person name="Koll F."/>
            <person name="Le Moue A."/>
            <person name="Lepere C."/>
            <person name="Malinsky S."/>
            <person name="Nowacki M."/>
            <person name="Nowak J.K."/>
            <person name="Plattner H."/>
            <person name="Poulain J."/>
            <person name="Ruiz F."/>
            <person name="Serrano V."/>
            <person name="Zagulski M."/>
            <person name="Dessen P."/>
            <person name="Betermier M."/>
            <person name="Weissenbach J."/>
            <person name="Scarpelli C."/>
            <person name="Schachter V."/>
            <person name="Sperling L."/>
            <person name="Meyer E."/>
            <person name="Cohen J."/>
            <person name="Wincker P."/>
        </authorList>
    </citation>
    <scope>NUCLEOTIDE SEQUENCE [LARGE SCALE GENOMIC DNA]</scope>
    <source>
        <strain evidence="1 2">Stock d4-2</strain>
    </source>
</reference>
<dbReference type="Proteomes" id="UP000000600">
    <property type="component" value="Unassembled WGS sequence"/>
</dbReference>